<keyword evidence="3 8" id="KW-0217">Developmental protein</keyword>
<keyword evidence="10" id="KW-1185">Reference proteome</keyword>
<dbReference type="AlphaFoldDB" id="A0ABD2NXI2"/>
<keyword evidence="4" id="KW-0964">Secreted</keyword>
<keyword evidence="5" id="KW-0272">Extracellular matrix</keyword>
<evidence type="ECO:0000256" key="5">
    <source>
        <dbReference type="ARBA" id="ARBA00022530"/>
    </source>
</evidence>
<sequence length="97" mass="11206">MAKTRKPFPHPLYFDKTVCWAIPGLSKEQTDLCYREPDTTSAAMKGLQQAVTECQQQFKSQRWNCSSLLTKEKYPYTSPLFKKGNFFDRFSEGGIKV</sequence>
<organism evidence="9 10">
    <name type="scientific">Cryptolaemus montrouzieri</name>
    <dbReference type="NCBI Taxonomy" id="559131"/>
    <lineage>
        <taxon>Eukaryota</taxon>
        <taxon>Metazoa</taxon>
        <taxon>Ecdysozoa</taxon>
        <taxon>Arthropoda</taxon>
        <taxon>Hexapoda</taxon>
        <taxon>Insecta</taxon>
        <taxon>Pterygota</taxon>
        <taxon>Neoptera</taxon>
        <taxon>Endopterygota</taxon>
        <taxon>Coleoptera</taxon>
        <taxon>Polyphaga</taxon>
        <taxon>Cucujiformia</taxon>
        <taxon>Coccinelloidea</taxon>
        <taxon>Coccinellidae</taxon>
        <taxon>Scymninae</taxon>
        <taxon>Scymnini</taxon>
        <taxon>Cryptolaemus</taxon>
    </lineage>
</organism>
<keyword evidence="6 8" id="KW-0879">Wnt signaling pathway</keyword>
<evidence type="ECO:0000256" key="6">
    <source>
        <dbReference type="ARBA" id="ARBA00022687"/>
    </source>
</evidence>
<dbReference type="InterPro" id="IPR005817">
    <property type="entry name" value="Wnt"/>
</dbReference>
<gene>
    <name evidence="9" type="ORF">HHI36_006204</name>
</gene>
<evidence type="ECO:0000256" key="1">
    <source>
        <dbReference type="ARBA" id="ARBA00004498"/>
    </source>
</evidence>
<dbReference type="EMBL" id="JABFTP020000144">
    <property type="protein sequence ID" value="KAL3283046.1"/>
    <property type="molecule type" value="Genomic_DNA"/>
</dbReference>
<accession>A0ABD2NXI2</accession>
<proteinExistence type="inferred from homology"/>
<comment type="caution">
    <text evidence="9">The sequence shown here is derived from an EMBL/GenBank/DDBJ whole genome shotgun (WGS) entry which is preliminary data.</text>
</comment>
<dbReference type="PANTHER" id="PTHR12027:SF98">
    <property type="entry name" value="PROTEIN WNT"/>
    <property type="match status" value="1"/>
</dbReference>
<dbReference type="PANTHER" id="PTHR12027">
    <property type="entry name" value="WNT RELATED"/>
    <property type="match status" value="1"/>
</dbReference>
<reference evidence="9 10" key="1">
    <citation type="journal article" date="2021" name="BMC Biol.">
        <title>Horizontally acquired antibacterial genes associated with adaptive radiation of ladybird beetles.</title>
        <authorList>
            <person name="Li H.S."/>
            <person name="Tang X.F."/>
            <person name="Huang Y.H."/>
            <person name="Xu Z.Y."/>
            <person name="Chen M.L."/>
            <person name="Du X.Y."/>
            <person name="Qiu B.Y."/>
            <person name="Chen P.T."/>
            <person name="Zhang W."/>
            <person name="Slipinski A."/>
            <person name="Escalona H.E."/>
            <person name="Waterhouse R.M."/>
            <person name="Zwick A."/>
            <person name="Pang H."/>
        </authorList>
    </citation>
    <scope>NUCLEOTIDE SEQUENCE [LARGE SCALE GENOMIC DNA]</scope>
    <source>
        <strain evidence="9">SYSU2018</strain>
    </source>
</reference>
<dbReference type="Proteomes" id="UP001516400">
    <property type="component" value="Unassembled WGS sequence"/>
</dbReference>
<evidence type="ECO:0000256" key="4">
    <source>
        <dbReference type="ARBA" id="ARBA00022525"/>
    </source>
</evidence>
<comment type="similarity">
    <text evidence="2 8">Belongs to the Wnt family.</text>
</comment>
<dbReference type="GO" id="GO:0016055">
    <property type="term" value="P:Wnt signaling pathway"/>
    <property type="evidence" value="ECO:0007669"/>
    <property type="project" value="UniProtKB-KW"/>
</dbReference>
<evidence type="ECO:0000313" key="9">
    <source>
        <dbReference type="EMBL" id="KAL3283046.1"/>
    </source>
</evidence>
<evidence type="ECO:0000256" key="3">
    <source>
        <dbReference type="ARBA" id="ARBA00022473"/>
    </source>
</evidence>
<comment type="function">
    <text evidence="8">Ligand for members of the frizzled family of seven transmembrane receptors.</text>
</comment>
<name>A0ABD2NXI2_9CUCU</name>
<dbReference type="Pfam" id="PF00110">
    <property type="entry name" value="wnt"/>
    <property type="match status" value="1"/>
</dbReference>
<comment type="subcellular location">
    <subcellularLocation>
        <location evidence="1 8">Secreted</location>
        <location evidence="1 8">Extracellular space</location>
        <location evidence="1 8">Extracellular matrix</location>
    </subcellularLocation>
</comment>
<evidence type="ECO:0000256" key="8">
    <source>
        <dbReference type="RuleBase" id="RU003500"/>
    </source>
</evidence>
<evidence type="ECO:0000313" key="10">
    <source>
        <dbReference type="Proteomes" id="UP001516400"/>
    </source>
</evidence>
<keyword evidence="7" id="KW-1015">Disulfide bond</keyword>
<evidence type="ECO:0000256" key="7">
    <source>
        <dbReference type="ARBA" id="ARBA00023157"/>
    </source>
</evidence>
<evidence type="ECO:0000256" key="2">
    <source>
        <dbReference type="ARBA" id="ARBA00005683"/>
    </source>
</evidence>
<protein>
    <recommendedName>
        <fullName evidence="8">Protein Wnt</fullName>
    </recommendedName>
</protein>